<sequence>MGRVKKGNGAQRKDLRATAVDEVDEQLSDEDIGINEAETEEQNLQRGAQDDNKNTGTKTLGRSGQSDHKGQNNSRYKDGSIDGFKQTEATVDRRVVQESPEKLPVVRFLRASPPKSQQQDDEKGVLNI</sequence>
<gene>
    <name evidence="1" type="ORF">KUCAC02_015781</name>
</gene>
<proteinExistence type="predicted"/>
<name>A0ACB9Y0C1_CHAAC</name>
<reference evidence="1" key="1">
    <citation type="submission" date="2022-05" db="EMBL/GenBank/DDBJ databases">
        <title>Chromosome-level genome of Chaenocephalus aceratus.</title>
        <authorList>
            <person name="Park H."/>
        </authorList>
    </citation>
    <scope>NUCLEOTIDE SEQUENCE</scope>
    <source>
        <strain evidence="1">KU_202001</strain>
    </source>
</reference>
<dbReference type="EMBL" id="CM043785">
    <property type="protein sequence ID" value="KAI4832837.1"/>
    <property type="molecule type" value="Genomic_DNA"/>
</dbReference>
<accession>A0ACB9Y0C1</accession>
<organism evidence="1 2">
    <name type="scientific">Chaenocephalus aceratus</name>
    <name type="common">Blackfin icefish</name>
    <name type="synonym">Chaenichthys aceratus</name>
    <dbReference type="NCBI Taxonomy" id="36190"/>
    <lineage>
        <taxon>Eukaryota</taxon>
        <taxon>Metazoa</taxon>
        <taxon>Chordata</taxon>
        <taxon>Craniata</taxon>
        <taxon>Vertebrata</taxon>
        <taxon>Euteleostomi</taxon>
        <taxon>Actinopterygii</taxon>
        <taxon>Neopterygii</taxon>
        <taxon>Teleostei</taxon>
        <taxon>Neoteleostei</taxon>
        <taxon>Acanthomorphata</taxon>
        <taxon>Eupercaria</taxon>
        <taxon>Perciformes</taxon>
        <taxon>Notothenioidei</taxon>
        <taxon>Channichthyidae</taxon>
        <taxon>Chaenocephalus</taxon>
    </lineage>
</organism>
<keyword evidence="2" id="KW-1185">Reference proteome</keyword>
<dbReference type="Proteomes" id="UP001057452">
    <property type="component" value="Chromosome 1"/>
</dbReference>
<protein>
    <submittedName>
        <fullName evidence="1">Uncharacterized protein</fullName>
    </submittedName>
</protein>
<evidence type="ECO:0000313" key="1">
    <source>
        <dbReference type="EMBL" id="KAI4832837.1"/>
    </source>
</evidence>
<comment type="caution">
    <text evidence="1">The sequence shown here is derived from an EMBL/GenBank/DDBJ whole genome shotgun (WGS) entry which is preliminary data.</text>
</comment>
<evidence type="ECO:0000313" key="2">
    <source>
        <dbReference type="Proteomes" id="UP001057452"/>
    </source>
</evidence>